<dbReference type="HAMAP" id="MF_01212">
    <property type="entry name" value="dGTPase_type2"/>
    <property type="match status" value="1"/>
</dbReference>
<evidence type="ECO:0000259" key="2">
    <source>
        <dbReference type="PROSITE" id="PS51831"/>
    </source>
</evidence>
<dbReference type="SUPFAM" id="SSF109604">
    <property type="entry name" value="HD-domain/PDEase-like"/>
    <property type="match status" value="1"/>
</dbReference>
<feature type="domain" description="HD" evidence="2">
    <location>
        <begin position="67"/>
        <end position="246"/>
    </location>
</feature>
<dbReference type="EMBL" id="CABR01000155">
    <property type="protein sequence ID" value="CBI11626.1"/>
    <property type="molecule type" value="Genomic_DNA"/>
</dbReference>
<dbReference type="GO" id="GO:0006203">
    <property type="term" value="P:dGTP catabolic process"/>
    <property type="evidence" value="ECO:0007669"/>
    <property type="project" value="TreeGrafter"/>
</dbReference>
<dbReference type="SMART" id="SM00471">
    <property type="entry name" value="HDc"/>
    <property type="match status" value="1"/>
</dbReference>
<accession>E6QWK3</accession>
<dbReference type="Gene3D" id="1.10.3210.10">
    <property type="entry name" value="Hypothetical protein af1432"/>
    <property type="match status" value="1"/>
</dbReference>
<proteinExistence type="inferred from homology"/>
<dbReference type="CDD" id="cd00077">
    <property type="entry name" value="HDc"/>
    <property type="match status" value="1"/>
</dbReference>
<protein>
    <submittedName>
        <fullName evidence="3">Deoxyguanosinetriphosphate triphosphohydrolase-like protein 2</fullName>
    </submittedName>
</protein>
<gene>
    <name evidence="3" type="ORF">CARN7_2463</name>
</gene>
<dbReference type="Pfam" id="PF13286">
    <property type="entry name" value="HD_assoc"/>
    <property type="match status" value="1"/>
</dbReference>
<dbReference type="AlphaFoldDB" id="E6QWK3"/>
<dbReference type="InterPro" id="IPR026875">
    <property type="entry name" value="PHydrolase_assoc_dom"/>
</dbReference>
<keyword evidence="1 3" id="KW-0378">Hydrolase</keyword>
<dbReference type="PANTHER" id="PTHR11373:SF32">
    <property type="entry name" value="DEOXYGUANOSINETRIPHOSPHATE TRIPHOSPHOHYDROLASE"/>
    <property type="match status" value="1"/>
</dbReference>
<dbReference type="InterPro" id="IPR006674">
    <property type="entry name" value="HD_domain"/>
</dbReference>
<dbReference type="InterPro" id="IPR003607">
    <property type="entry name" value="HD/PDEase_dom"/>
</dbReference>
<comment type="caution">
    <text evidence="3">The sequence shown here is derived from an EMBL/GenBank/DDBJ whole genome shotgun (WGS) entry which is preliminary data.</text>
</comment>
<reference evidence="3" key="1">
    <citation type="submission" date="2009-10" db="EMBL/GenBank/DDBJ databases">
        <title>Diversity of trophic interactions inside an arsenic-rich microbial ecosystem.</title>
        <authorList>
            <person name="Bertin P.N."/>
            <person name="Heinrich-Salmeron A."/>
            <person name="Pelletier E."/>
            <person name="Goulhen-Chollet F."/>
            <person name="Arsene-Ploetze F."/>
            <person name="Gallien S."/>
            <person name="Calteau A."/>
            <person name="Vallenet D."/>
            <person name="Casiot C."/>
            <person name="Chane-Woon-Ming B."/>
            <person name="Giloteaux L."/>
            <person name="Barakat M."/>
            <person name="Bonnefoy V."/>
            <person name="Bruneel O."/>
            <person name="Chandler M."/>
            <person name="Cleiss J."/>
            <person name="Duran R."/>
            <person name="Elbaz-Poulichet F."/>
            <person name="Fonknechten N."/>
            <person name="Lauga B."/>
            <person name="Mornico D."/>
            <person name="Ortet P."/>
            <person name="Schaeffer C."/>
            <person name="Siguier P."/>
            <person name="Alexander Thil Smith A."/>
            <person name="Van Dorsselaer A."/>
            <person name="Weissenbach J."/>
            <person name="Medigue C."/>
            <person name="Le Paslier D."/>
        </authorList>
    </citation>
    <scope>NUCLEOTIDE SEQUENCE</scope>
</reference>
<evidence type="ECO:0000256" key="1">
    <source>
        <dbReference type="ARBA" id="ARBA00022801"/>
    </source>
</evidence>
<dbReference type="PROSITE" id="PS51831">
    <property type="entry name" value="HD"/>
    <property type="match status" value="1"/>
</dbReference>
<dbReference type="PANTHER" id="PTHR11373">
    <property type="entry name" value="DEOXYNUCLEOSIDE TRIPHOSPHATE TRIPHOSPHOHYDROLASE"/>
    <property type="match status" value="1"/>
</dbReference>
<dbReference type="InterPro" id="IPR050135">
    <property type="entry name" value="dGTPase-like"/>
</dbReference>
<dbReference type="GO" id="GO:0008832">
    <property type="term" value="F:dGTPase activity"/>
    <property type="evidence" value="ECO:0007669"/>
    <property type="project" value="TreeGrafter"/>
</dbReference>
<dbReference type="InterPro" id="IPR006261">
    <property type="entry name" value="dGTPase"/>
</dbReference>
<sequence>MVFLWECDALYGSNDYLRLLPEDESTTQGRSEFRRDYGRLVHSASFRRLQGKTQLFPNNESDFFRNRLTHSIEVAQIAKGIALMLNKTEQRLQDHPIDLDLVEFAGLAHDLGHPPFGHNGERALDDCMKGYGGFEGNAQTLHILTSVEKKRVSSGSIDGSTNSMAGKSEVRYGLNVTYRSLASILKYNSKIEPRRSEYDMLKKGYYACDEGVVSKIKEAVGQQDNGQYFKTIECQIMDIADDIAYSTYDLEDAMKAGFVHPMKIYAMLSDEVLIRKIEEKTKKVMSDVTIKEIFGALVDIFQVWGSHDEGEDTYKKVAENYATSERIAKDGYARSAFTSDLVELFIKGISIKIGDSLRFAKINVDRNIQVKIEALKHLNYLTMIMSPQLKVAEYRGYEVVQTIFRSLSTDDGYLLLPDDVQQWLLKTQCSDFRMRAICDFVSGMTDKYAVEFYERLKGGGHSIFKPF</sequence>
<evidence type="ECO:0000313" key="3">
    <source>
        <dbReference type="EMBL" id="CBI11626.1"/>
    </source>
</evidence>
<organism evidence="3">
    <name type="scientific">mine drainage metagenome</name>
    <dbReference type="NCBI Taxonomy" id="410659"/>
    <lineage>
        <taxon>unclassified sequences</taxon>
        <taxon>metagenomes</taxon>
        <taxon>ecological metagenomes</taxon>
    </lineage>
</organism>
<name>E6QWK3_9ZZZZ</name>
<dbReference type="InterPro" id="IPR023023">
    <property type="entry name" value="dNTPase_2"/>
</dbReference>
<dbReference type="Pfam" id="PF01966">
    <property type="entry name" value="HD"/>
    <property type="match status" value="1"/>
</dbReference>
<dbReference type="NCBIfam" id="TIGR01353">
    <property type="entry name" value="dGTP_triPase"/>
    <property type="match status" value="1"/>
</dbReference>